<comment type="caution">
    <text evidence="2">The sequence shown here is derived from an EMBL/GenBank/DDBJ whole genome shotgun (WGS) entry which is preliminary data.</text>
</comment>
<feature type="compositionally biased region" description="Basic and acidic residues" evidence="1">
    <location>
        <begin position="78"/>
        <end position="87"/>
    </location>
</feature>
<feature type="compositionally biased region" description="Basic residues" evidence="1">
    <location>
        <begin position="110"/>
        <end position="119"/>
    </location>
</feature>
<keyword evidence="3" id="KW-1185">Reference proteome</keyword>
<evidence type="ECO:0000313" key="2">
    <source>
        <dbReference type="EMBL" id="MPC68779.1"/>
    </source>
</evidence>
<sequence>MRLSVKVVNKKLISRFHATKPFDKISRGLLGKCPPARPRQRTAGETNEERKDEEEWRARIRDIHRPTPSCSVQPHTSTSEKQRKLSDAGRAVAGRQHKGQPQLTADSGVWRRRGKVPAT</sequence>
<evidence type="ECO:0000313" key="3">
    <source>
        <dbReference type="Proteomes" id="UP000324222"/>
    </source>
</evidence>
<accession>A0A5B7HGB3</accession>
<dbReference type="Proteomes" id="UP000324222">
    <property type="component" value="Unassembled WGS sequence"/>
</dbReference>
<organism evidence="2 3">
    <name type="scientific">Portunus trituberculatus</name>
    <name type="common">Swimming crab</name>
    <name type="synonym">Neptunus trituberculatus</name>
    <dbReference type="NCBI Taxonomy" id="210409"/>
    <lineage>
        <taxon>Eukaryota</taxon>
        <taxon>Metazoa</taxon>
        <taxon>Ecdysozoa</taxon>
        <taxon>Arthropoda</taxon>
        <taxon>Crustacea</taxon>
        <taxon>Multicrustacea</taxon>
        <taxon>Malacostraca</taxon>
        <taxon>Eumalacostraca</taxon>
        <taxon>Eucarida</taxon>
        <taxon>Decapoda</taxon>
        <taxon>Pleocyemata</taxon>
        <taxon>Brachyura</taxon>
        <taxon>Eubrachyura</taxon>
        <taxon>Portunoidea</taxon>
        <taxon>Portunidae</taxon>
        <taxon>Portuninae</taxon>
        <taxon>Portunus</taxon>
    </lineage>
</organism>
<dbReference type="EMBL" id="VSRR010028351">
    <property type="protein sequence ID" value="MPC68779.1"/>
    <property type="molecule type" value="Genomic_DNA"/>
</dbReference>
<evidence type="ECO:0000256" key="1">
    <source>
        <dbReference type="SAM" id="MobiDB-lite"/>
    </source>
</evidence>
<reference evidence="2 3" key="1">
    <citation type="submission" date="2019-05" db="EMBL/GenBank/DDBJ databases">
        <title>Another draft genome of Portunus trituberculatus and its Hox gene families provides insights of decapod evolution.</title>
        <authorList>
            <person name="Jeong J.-H."/>
            <person name="Song I."/>
            <person name="Kim S."/>
            <person name="Choi T."/>
            <person name="Kim D."/>
            <person name="Ryu S."/>
            <person name="Kim W."/>
        </authorList>
    </citation>
    <scope>NUCLEOTIDE SEQUENCE [LARGE SCALE GENOMIC DNA]</scope>
    <source>
        <tissue evidence="2">Muscle</tissue>
    </source>
</reference>
<dbReference type="AlphaFoldDB" id="A0A5B7HGB3"/>
<gene>
    <name evidence="2" type="ORF">E2C01_062989</name>
</gene>
<feature type="compositionally biased region" description="Polar residues" evidence="1">
    <location>
        <begin position="68"/>
        <end position="77"/>
    </location>
</feature>
<feature type="region of interest" description="Disordered" evidence="1">
    <location>
        <begin position="26"/>
        <end position="119"/>
    </location>
</feature>
<protein>
    <submittedName>
        <fullName evidence="2">Uncharacterized protein</fullName>
    </submittedName>
</protein>
<name>A0A5B7HGB3_PORTR</name>
<proteinExistence type="predicted"/>
<feature type="compositionally biased region" description="Basic and acidic residues" evidence="1">
    <location>
        <begin position="47"/>
        <end position="65"/>
    </location>
</feature>